<dbReference type="SUPFAM" id="SSF52499">
    <property type="entry name" value="Isochorismatase-like hydrolases"/>
    <property type="match status" value="1"/>
</dbReference>
<protein>
    <recommendedName>
        <fullName evidence="6">nicotinamidase</fullName>
        <ecNumber evidence="6">3.5.1.19</ecNumber>
    </recommendedName>
    <alternativeName>
        <fullName evidence="7">Nicotinamide deamidase</fullName>
    </alternativeName>
</protein>
<comment type="similarity">
    <text evidence="1">Belongs to the isochorismatase family.</text>
</comment>
<dbReference type="PANTHER" id="PTHR11080:SF2">
    <property type="entry name" value="LD05707P"/>
    <property type="match status" value="1"/>
</dbReference>
<evidence type="ECO:0000256" key="2">
    <source>
        <dbReference type="ARBA" id="ARBA00022642"/>
    </source>
</evidence>
<dbReference type="OrthoDB" id="9791276at2"/>
<keyword evidence="3" id="KW-0479">Metal-binding</keyword>
<dbReference type="Proteomes" id="UP000004949">
    <property type="component" value="Unassembled WGS sequence"/>
</dbReference>
<dbReference type="PATRIC" id="fig|1088869.3.peg.1436"/>
<dbReference type="Gene3D" id="3.40.50.850">
    <property type="entry name" value="Isochorismatase-like"/>
    <property type="match status" value="1"/>
</dbReference>
<evidence type="ECO:0000256" key="6">
    <source>
        <dbReference type="ARBA" id="ARBA00039017"/>
    </source>
</evidence>
<dbReference type="AlphaFoldDB" id="G6XIM5"/>
<reference evidence="9 10" key="1">
    <citation type="submission" date="2011-10" db="EMBL/GenBank/DDBJ databases">
        <title>Genome sequence of Gluconobacter morbifer G707, isolated from Drosophila gut.</title>
        <authorList>
            <person name="Lee W.-J."/>
            <person name="Kim E.-K."/>
        </authorList>
    </citation>
    <scope>NUCLEOTIDE SEQUENCE [LARGE SCALE GENOMIC DNA]</scope>
    <source>
        <strain evidence="9 10">G707</strain>
    </source>
</reference>
<evidence type="ECO:0000256" key="3">
    <source>
        <dbReference type="ARBA" id="ARBA00022723"/>
    </source>
</evidence>
<evidence type="ECO:0000256" key="4">
    <source>
        <dbReference type="ARBA" id="ARBA00022801"/>
    </source>
</evidence>
<keyword evidence="2" id="KW-0662">Pyridine nucleotide biosynthesis</keyword>
<dbReference type="InterPro" id="IPR036380">
    <property type="entry name" value="Isochorismatase-like_sf"/>
</dbReference>
<evidence type="ECO:0000313" key="9">
    <source>
        <dbReference type="EMBL" id="EHH68665.1"/>
    </source>
</evidence>
<evidence type="ECO:0000313" key="10">
    <source>
        <dbReference type="Proteomes" id="UP000004949"/>
    </source>
</evidence>
<comment type="caution">
    <text evidence="9">The sequence shown here is derived from an EMBL/GenBank/DDBJ whole genome shotgun (WGS) entry which is preliminary data.</text>
</comment>
<dbReference type="STRING" id="1088869.GMO_14350"/>
<keyword evidence="10" id="KW-1185">Reference proteome</keyword>
<sequence length="194" mass="20551">MTGLSRSALIIVDMQNDFLPGGALAVPGGDCILKAVNTLSTLGFRAVIATQDWHPALHCSFQSQHGPWPAHCIAGTDGAAFSPLLDTRPVSHIIRKGMAPDRDSYSAFFDNDHHTSTGLDGLLLSLDINHVILCGLALDYCVSATAQDAIRTGFRTEIVPQACRGIAAFPEATLESLQRAGVGLSALLSEQKIS</sequence>
<evidence type="ECO:0000256" key="5">
    <source>
        <dbReference type="ARBA" id="ARBA00037900"/>
    </source>
</evidence>
<dbReference type="GO" id="GO:0008936">
    <property type="term" value="F:nicotinamidase activity"/>
    <property type="evidence" value="ECO:0007669"/>
    <property type="project" value="UniProtKB-EC"/>
</dbReference>
<dbReference type="InterPro" id="IPR052347">
    <property type="entry name" value="Isochorismatase_Nicotinamidase"/>
</dbReference>
<comment type="pathway">
    <text evidence="5">Cofactor biosynthesis; nicotinate biosynthesis; nicotinate from nicotinamide: step 1/1.</text>
</comment>
<dbReference type="RefSeq" id="WP_008851582.1">
    <property type="nucleotide sequence ID" value="NZ_AGQV01000002.1"/>
</dbReference>
<name>G6XIM5_9PROT</name>
<dbReference type="Pfam" id="PF00857">
    <property type="entry name" value="Isochorismatase"/>
    <property type="match status" value="1"/>
</dbReference>
<dbReference type="eggNOG" id="COG1335">
    <property type="taxonomic scope" value="Bacteria"/>
</dbReference>
<dbReference type="EMBL" id="AGQV01000002">
    <property type="protein sequence ID" value="EHH68665.1"/>
    <property type="molecule type" value="Genomic_DNA"/>
</dbReference>
<dbReference type="GO" id="GO:0046872">
    <property type="term" value="F:metal ion binding"/>
    <property type="evidence" value="ECO:0007669"/>
    <property type="project" value="UniProtKB-KW"/>
</dbReference>
<dbReference type="GO" id="GO:0019363">
    <property type="term" value="P:pyridine nucleotide biosynthetic process"/>
    <property type="evidence" value="ECO:0007669"/>
    <property type="project" value="UniProtKB-KW"/>
</dbReference>
<keyword evidence="4" id="KW-0378">Hydrolase</keyword>
<feature type="domain" description="Isochorismatase-like" evidence="8">
    <location>
        <begin position="7"/>
        <end position="167"/>
    </location>
</feature>
<dbReference type="EC" id="3.5.1.19" evidence="6"/>
<evidence type="ECO:0000256" key="7">
    <source>
        <dbReference type="ARBA" id="ARBA00043224"/>
    </source>
</evidence>
<proteinExistence type="inferred from homology"/>
<gene>
    <name evidence="9" type="ORF">GMO_14350</name>
</gene>
<accession>G6XIM5</accession>
<dbReference type="InterPro" id="IPR000868">
    <property type="entry name" value="Isochorismatase-like_dom"/>
</dbReference>
<evidence type="ECO:0000256" key="1">
    <source>
        <dbReference type="ARBA" id="ARBA00006336"/>
    </source>
</evidence>
<evidence type="ECO:0000259" key="8">
    <source>
        <dbReference type="Pfam" id="PF00857"/>
    </source>
</evidence>
<organism evidence="9 10">
    <name type="scientific">Gluconobacter morbifer G707</name>
    <dbReference type="NCBI Taxonomy" id="1088869"/>
    <lineage>
        <taxon>Bacteria</taxon>
        <taxon>Pseudomonadati</taxon>
        <taxon>Pseudomonadota</taxon>
        <taxon>Alphaproteobacteria</taxon>
        <taxon>Acetobacterales</taxon>
        <taxon>Acetobacteraceae</taxon>
        <taxon>Gluconobacter</taxon>
    </lineage>
</organism>
<dbReference type="PANTHER" id="PTHR11080">
    <property type="entry name" value="PYRAZINAMIDASE/NICOTINAMIDASE"/>
    <property type="match status" value="1"/>
</dbReference>